<accession>A0A9N7VYE3</accession>
<organism evidence="1 2">
    <name type="scientific">Pleuronectes platessa</name>
    <name type="common">European plaice</name>
    <dbReference type="NCBI Taxonomy" id="8262"/>
    <lineage>
        <taxon>Eukaryota</taxon>
        <taxon>Metazoa</taxon>
        <taxon>Chordata</taxon>
        <taxon>Craniata</taxon>
        <taxon>Vertebrata</taxon>
        <taxon>Euteleostomi</taxon>
        <taxon>Actinopterygii</taxon>
        <taxon>Neopterygii</taxon>
        <taxon>Teleostei</taxon>
        <taxon>Neoteleostei</taxon>
        <taxon>Acanthomorphata</taxon>
        <taxon>Carangaria</taxon>
        <taxon>Pleuronectiformes</taxon>
        <taxon>Pleuronectoidei</taxon>
        <taxon>Pleuronectidae</taxon>
        <taxon>Pleuronectes</taxon>
    </lineage>
</organism>
<gene>
    <name evidence="1" type="ORF">PLEPLA_LOCUS47306</name>
</gene>
<dbReference type="AlphaFoldDB" id="A0A9N7VYE3"/>
<keyword evidence="2" id="KW-1185">Reference proteome</keyword>
<evidence type="ECO:0000313" key="1">
    <source>
        <dbReference type="EMBL" id="CAB1459469.1"/>
    </source>
</evidence>
<dbReference type="EMBL" id="CADEAL010004434">
    <property type="protein sequence ID" value="CAB1459469.1"/>
    <property type="molecule type" value="Genomic_DNA"/>
</dbReference>
<sequence>MWIAPAPSSTHKAPVCKSSTLVDERDYIGGSQMSEQHVSGLASVIYEASQPQPSVCSRDAATTLLTVNRGSPWETAECSLGKINPVAQLRLSLRCVQCPPASVAVVLPVPTGAAGSAPGAAGHTCTPRSL</sequence>
<comment type="caution">
    <text evidence="1">The sequence shown here is derived from an EMBL/GenBank/DDBJ whole genome shotgun (WGS) entry which is preliminary data.</text>
</comment>
<reference evidence="1" key="1">
    <citation type="submission" date="2020-03" db="EMBL/GenBank/DDBJ databases">
        <authorList>
            <person name="Weist P."/>
        </authorList>
    </citation>
    <scope>NUCLEOTIDE SEQUENCE</scope>
</reference>
<evidence type="ECO:0000313" key="2">
    <source>
        <dbReference type="Proteomes" id="UP001153269"/>
    </source>
</evidence>
<protein>
    <submittedName>
        <fullName evidence="1">Uncharacterized protein</fullName>
    </submittedName>
</protein>
<name>A0A9N7VYE3_PLEPL</name>
<proteinExistence type="predicted"/>
<dbReference type="Proteomes" id="UP001153269">
    <property type="component" value="Unassembled WGS sequence"/>
</dbReference>